<keyword evidence="2" id="KW-1185">Reference proteome</keyword>
<dbReference type="RefSeq" id="WP_275238799.1">
    <property type="nucleotide sequence ID" value="NZ_JARFJC010000029.1"/>
</dbReference>
<sequence>MHHLLDLPYLDTRAEDLRWSVELAPLPALTVAEPADLPVQLRILGASHQVVLALPGSPALTETVAYLPQVATPLPTPVVRIEPATHPVSYEMRTRVRTLDESGLRREVDALLDALSGEPAAVSAVFPGHRHAATALHARRTGDGVEWRTWHAYPQHGQLVQTHTRVRRAGAVRTEETR</sequence>
<dbReference type="Pfam" id="PF10936">
    <property type="entry name" value="DUF2617"/>
    <property type="match status" value="1"/>
</dbReference>
<gene>
    <name evidence="1" type="ORF">P4R38_13910</name>
</gene>
<reference evidence="1 2" key="1">
    <citation type="submission" date="2023-03" db="EMBL/GenBank/DDBJ databases">
        <title>YIM 133296 draft genome.</title>
        <authorList>
            <person name="Xiong L."/>
        </authorList>
    </citation>
    <scope>NUCLEOTIDE SEQUENCE [LARGE SCALE GENOMIC DNA]</scope>
    <source>
        <strain evidence="1 2">YIM 133296</strain>
    </source>
</reference>
<comment type="caution">
    <text evidence="1">The sequence shown here is derived from an EMBL/GenBank/DDBJ whole genome shotgun (WGS) entry which is preliminary data.</text>
</comment>
<dbReference type="Proteomes" id="UP001528912">
    <property type="component" value="Unassembled WGS sequence"/>
</dbReference>
<name>A0ABT6CBB9_9MICO</name>
<organism evidence="1 2">
    <name type="scientific">Luteipulveratus flavus</name>
    <dbReference type="NCBI Taxonomy" id="3031728"/>
    <lineage>
        <taxon>Bacteria</taxon>
        <taxon>Bacillati</taxon>
        <taxon>Actinomycetota</taxon>
        <taxon>Actinomycetes</taxon>
        <taxon>Micrococcales</taxon>
        <taxon>Dermacoccaceae</taxon>
        <taxon>Luteipulveratus</taxon>
    </lineage>
</organism>
<dbReference type="EMBL" id="JAROAV010000033">
    <property type="protein sequence ID" value="MDF8265344.1"/>
    <property type="molecule type" value="Genomic_DNA"/>
</dbReference>
<evidence type="ECO:0000313" key="1">
    <source>
        <dbReference type="EMBL" id="MDF8265344.1"/>
    </source>
</evidence>
<dbReference type="InterPro" id="IPR024486">
    <property type="entry name" value="DUF2617"/>
</dbReference>
<accession>A0ABT6CBB9</accession>
<proteinExistence type="predicted"/>
<evidence type="ECO:0000313" key="2">
    <source>
        <dbReference type="Proteomes" id="UP001528912"/>
    </source>
</evidence>
<protein>
    <submittedName>
        <fullName evidence="1">DUF2617 family protein</fullName>
    </submittedName>
</protein>